<dbReference type="AlphaFoldDB" id="A0A061A7Q8"/>
<dbReference type="GO" id="GO:0033157">
    <property type="term" value="P:regulation of intracellular protein transport"/>
    <property type="evidence" value="ECO:0007669"/>
    <property type="project" value="TreeGrafter"/>
</dbReference>
<reference evidence="1" key="2">
    <citation type="submission" date="2014-03" db="EMBL/GenBank/DDBJ databases">
        <authorList>
            <person name="Genoscope - CEA"/>
        </authorList>
    </citation>
    <scope>NUCLEOTIDE SEQUENCE</scope>
</reference>
<organism evidence="1 2">
    <name type="scientific">Oncorhynchus mykiss</name>
    <name type="common">Rainbow trout</name>
    <name type="synonym">Salmo gairdneri</name>
    <dbReference type="NCBI Taxonomy" id="8022"/>
    <lineage>
        <taxon>Eukaryota</taxon>
        <taxon>Metazoa</taxon>
        <taxon>Chordata</taxon>
        <taxon>Craniata</taxon>
        <taxon>Vertebrata</taxon>
        <taxon>Euteleostomi</taxon>
        <taxon>Actinopterygii</taxon>
        <taxon>Neopterygii</taxon>
        <taxon>Teleostei</taxon>
        <taxon>Protacanthopterygii</taxon>
        <taxon>Salmoniformes</taxon>
        <taxon>Salmonidae</taxon>
        <taxon>Salmoninae</taxon>
        <taxon>Oncorhynchus</taxon>
    </lineage>
</organism>
<dbReference type="EMBL" id="FR983693">
    <property type="protein sequence ID" value="CDR19124.1"/>
    <property type="molecule type" value="Genomic_DNA"/>
</dbReference>
<sequence>MEGWRMEGWRCKEMEDGGWSDGGVKRWRDGVTEEWRCKEMEEQSHVGDNAFFVSLPLPLSALSLLSRSLFLPLRDGQLVFLSEEERASLSQVNPCSTEPRDSDLLERLFSSDISTVYRLDRLDQSDFTYIRNQPKQEHKPPTSSRQSIISEKSDATLPYHFSYASQNALGRGSDGELLSFSLDDTFREMNEFQDDPTLFLEEGEESEVCDPTLTLLNMHHFQVRGHKFTV</sequence>
<dbReference type="PANTHER" id="PTHR22647:SF2">
    <property type="entry name" value="SH3 DOMAIN AND TETRATRICOPEPTIDE REPEAT-CONTAINING PROTEIN 2"/>
    <property type="match status" value="1"/>
</dbReference>
<accession>A0A061A7Q8</accession>
<name>A0A061A7Q8_ONCMY</name>
<evidence type="ECO:0000313" key="1">
    <source>
        <dbReference type="EMBL" id="CDR19124.1"/>
    </source>
</evidence>
<dbReference type="InterPro" id="IPR042772">
    <property type="entry name" value="SH3TC1/SH3TC2"/>
</dbReference>
<reference evidence="1" key="1">
    <citation type="journal article" date="2014" name="Nat. Commun.">
        <title>The rainbow trout genome provides novel insights into evolution after whole-genome duplication in vertebrates.</title>
        <authorList>
            <person name="Berthelot C."/>
            <person name="Brunet F."/>
            <person name="Chalopin D."/>
            <person name="Juanchich A."/>
            <person name="Bernard M."/>
            <person name="Noel B."/>
            <person name="Bento P."/>
            <person name="Da Silva C."/>
            <person name="Labadie K."/>
            <person name="Alberti A."/>
            <person name="Aury J.M."/>
            <person name="Louis A."/>
            <person name="Dehais P."/>
            <person name="Bardou P."/>
            <person name="Montfort J."/>
            <person name="Klopp C."/>
            <person name="Cabau C."/>
            <person name="Gaspin C."/>
            <person name="Thorgaard G.H."/>
            <person name="Boussaha M."/>
            <person name="Quillet E."/>
            <person name="Guyomard R."/>
            <person name="Galiana D."/>
            <person name="Bobe J."/>
            <person name="Volff J.N."/>
            <person name="Genet C."/>
            <person name="Wincker P."/>
            <person name="Jaillon O."/>
            <person name="Roest Crollius H."/>
            <person name="Guiguen Y."/>
        </authorList>
    </citation>
    <scope>NUCLEOTIDE SEQUENCE [LARGE SCALE GENOMIC DNA]</scope>
</reference>
<dbReference type="GO" id="GO:1901184">
    <property type="term" value="P:regulation of ERBB signaling pathway"/>
    <property type="evidence" value="ECO:0007669"/>
    <property type="project" value="TreeGrafter"/>
</dbReference>
<dbReference type="PaxDb" id="8022-A0A061A7Q8"/>
<dbReference type="STRING" id="8022.A0A061A7Q8"/>
<evidence type="ECO:0000313" key="2">
    <source>
        <dbReference type="Proteomes" id="UP000193380"/>
    </source>
</evidence>
<dbReference type="PANTHER" id="PTHR22647">
    <property type="entry name" value="SH3 DOMAIN AND TETRATRICOPEPTIDE REPEATS CONTAINING PROTEIN"/>
    <property type="match status" value="1"/>
</dbReference>
<proteinExistence type="predicted"/>
<dbReference type="Proteomes" id="UP000193380">
    <property type="component" value="Unassembled WGS sequence"/>
</dbReference>
<protein>
    <submittedName>
        <fullName evidence="1">Uncharacterized protein</fullName>
    </submittedName>
</protein>
<gene>
    <name evidence="1" type="ORF">GSONMT00039383001</name>
</gene>